<dbReference type="SUPFAM" id="SSF55073">
    <property type="entry name" value="Nucleotide cyclase"/>
    <property type="match status" value="1"/>
</dbReference>
<dbReference type="InterPro" id="IPR011006">
    <property type="entry name" value="CheY-like_superfamily"/>
</dbReference>
<dbReference type="CDD" id="cd17569">
    <property type="entry name" value="REC_HupR-like"/>
    <property type="match status" value="1"/>
</dbReference>
<keyword evidence="5" id="KW-1185">Reference proteome</keyword>
<name>A0A2P8FFM2_9RHOB</name>
<evidence type="ECO:0000313" key="5">
    <source>
        <dbReference type="Proteomes" id="UP000240418"/>
    </source>
</evidence>
<comment type="caution">
    <text evidence="4">The sequence shown here is derived from an EMBL/GenBank/DDBJ whole genome shotgun (WGS) entry which is preliminary data.</text>
</comment>
<dbReference type="PROSITE" id="PS50125">
    <property type="entry name" value="GUANYLATE_CYCLASE_2"/>
    <property type="match status" value="1"/>
</dbReference>
<reference evidence="4 5" key="1">
    <citation type="submission" date="2018-03" db="EMBL/GenBank/DDBJ databases">
        <title>Genomic Encyclopedia of Archaeal and Bacterial Type Strains, Phase II (KMG-II): from individual species to whole genera.</title>
        <authorList>
            <person name="Goeker M."/>
        </authorList>
    </citation>
    <scope>NUCLEOTIDE SEQUENCE [LARGE SCALE GENOMIC DNA]</scope>
    <source>
        <strain evidence="4 5">DSM 100673</strain>
    </source>
</reference>
<dbReference type="Pfam" id="PF00211">
    <property type="entry name" value="Guanylate_cyc"/>
    <property type="match status" value="1"/>
</dbReference>
<dbReference type="InterPro" id="IPR001054">
    <property type="entry name" value="A/G_cyclase"/>
</dbReference>
<dbReference type="Proteomes" id="UP000240418">
    <property type="component" value="Unassembled WGS sequence"/>
</dbReference>
<proteinExistence type="predicted"/>
<evidence type="ECO:0000256" key="1">
    <source>
        <dbReference type="PROSITE-ProRule" id="PRU00169"/>
    </source>
</evidence>
<dbReference type="InterPro" id="IPR029787">
    <property type="entry name" value="Nucleotide_cyclase"/>
</dbReference>
<dbReference type="InterPro" id="IPR001789">
    <property type="entry name" value="Sig_transdc_resp-reg_receiver"/>
</dbReference>
<dbReference type="PANTHER" id="PTHR43081:SF1">
    <property type="entry name" value="ADENYLATE CYCLASE, TERMINAL-DIFFERENTIATION SPECIFIC"/>
    <property type="match status" value="1"/>
</dbReference>
<evidence type="ECO:0000259" key="3">
    <source>
        <dbReference type="PROSITE" id="PS50125"/>
    </source>
</evidence>
<feature type="modified residue" description="4-aspartylphosphate" evidence="1">
    <location>
        <position position="72"/>
    </location>
</feature>
<dbReference type="Gene3D" id="3.40.50.2300">
    <property type="match status" value="1"/>
</dbReference>
<dbReference type="GO" id="GO:0009190">
    <property type="term" value="P:cyclic nucleotide biosynthetic process"/>
    <property type="evidence" value="ECO:0007669"/>
    <property type="project" value="InterPro"/>
</dbReference>
<dbReference type="AlphaFoldDB" id="A0A2P8FFM2"/>
<evidence type="ECO:0000259" key="2">
    <source>
        <dbReference type="PROSITE" id="PS50110"/>
    </source>
</evidence>
<accession>A0A2P8FFM2</accession>
<dbReference type="SMART" id="SM00044">
    <property type="entry name" value="CYCc"/>
    <property type="match status" value="1"/>
</dbReference>
<keyword evidence="1" id="KW-0597">Phosphoprotein</keyword>
<dbReference type="Pfam" id="PF00072">
    <property type="entry name" value="Response_reg"/>
    <property type="match status" value="1"/>
</dbReference>
<dbReference type="PANTHER" id="PTHR43081">
    <property type="entry name" value="ADENYLATE CYCLASE, TERMINAL-DIFFERENTIATION SPECIFIC-RELATED"/>
    <property type="match status" value="1"/>
</dbReference>
<dbReference type="SMART" id="SM00448">
    <property type="entry name" value="REC"/>
    <property type="match status" value="1"/>
</dbReference>
<feature type="domain" description="Guanylate cyclase" evidence="3">
    <location>
        <begin position="192"/>
        <end position="316"/>
    </location>
</feature>
<dbReference type="EMBL" id="PYGJ01000003">
    <property type="protein sequence ID" value="PSL20520.1"/>
    <property type="molecule type" value="Genomic_DNA"/>
</dbReference>
<dbReference type="PROSITE" id="PS50110">
    <property type="entry name" value="RESPONSE_REGULATORY"/>
    <property type="match status" value="1"/>
</dbReference>
<feature type="domain" description="Response regulatory" evidence="2">
    <location>
        <begin position="16"/>
        <end position="138"/>
    </location>
</feature>
<dbReference type="GO" id="GO:0000160">
    <property type="term" value="P:phosphorelay signal transduction system"/>
    <property type="evidence" value="ECO:0007669"/>
    <property type="project" value="InterPro"/>
</dbReference>
<dbReference type="InterPro" id="IPR050697">
    <property type="entry name" value="Adenylyl/Guanylyl_Cyclase_3/4"/>
</dbReference>
<dbReference type="Gene3D" id="3.30.70.1230">
    <property type="entry name" value="Nucleotide cyclase"/>
    <property type="match status" value="1"/>
</dbReference>
<dbReference type="CDD" id="cd07302">
    <property type="entry name" value="CHD"/>
    <property type="match status" value="1"/>
</dbReference>
<dbReference type="RefSeq" id="WP_165798831.1">
    <property type="nucleotide sequence ID" value="NZ_PYGJ01000003.1"/>
</dbReference>
<dbReference type="GO" id="GO:0004016">
    <property type="term" value="F:adenylate cyclase activity"/>
    <property type="evidence" value="ECO:0007669"/>
    <property type="project" value="UniProtKB-ARBA"/>
</dbReference>
<sequence length="423" mass="46202">MDEVARIISGLAGTPTVLCVDDEKIILTSLQEQLRNNLTGIEIEIAESGEEGLEVLRDLIEENVLVPVVISDQLMPGMRGEEFLEKVHELCPETLNVLLTGQATADSVGAAVNRANLYRYIGKPWGEGDLKLTVREAIRAWGRARNLKQKEQELREAHEASLRFVPGEFLSALGKERLVEVREGHAVEANMQVVFADMRSFSKHAESLGSRPAFDLLNEYINILDTEFRAAGGFIAGLEGDGILALFPGPPADAVLAGIKAHHKLLEREQSESNQPNIQMGLAVHTGDLVLGTVGNSERLKCDVIGDPVNFCARLEGLTRQFDTPMIVSEDVAKAIGDDAKLRRIPAVQIKGREELCAVYEVLDALPEASKSSRLATLGQFDEAVQMFEAGNQEGASELFNNICDLDPTDQVTAHMIKLATLD</sequence>
<gene>
    <name evidence="4" type="ORF">CLV88_103167</name>
</gene>
<dbReference type="SUPFAM" id="SSF52172">
    <property type="entry name" value="CheY-like"/>
    <property type="match status" value="1"/>
</dbReference>
<evidence type="ECO:0000313" key="4">
    <source>
        <dbReference type="EMBL" id="PSL20520.1"/>
    </source>
</evidence>
<organism evidence="4 5">
    <name type="scientific">Shimia abyssi</name>
    <dbReference type="NCBI Taxonomy" id="1662395"/>
    <lineage>
        <taxon>Bacteria</taxon>
        <taxon>Pseudomonadati</taxon>
        <taxon>Pseudomonadota</taxon>
        <taxon>Alphaproteobacteria</taxon>
        <taxon>Rhodobacterales</taxon>
        <taxon>Roseobacteraceae</taxon>
    </lineage>
</organism>
<protein>
    <submittedName>
        <fullName evidence="4">Class 3 adenylate cyclase</fullName>
    </submittedName>
</protein>